<dbReference type="GO" id="GO:0044210">
    <property type="term" value="P:'de novo' CTP biosynthetic process"/>
    <property type="evidence" value="ECO:0007669"/>
    <property type="project" value="UniProtKB-UniPathway"/>
</dbReference>
<dbReference type="InterPro" id="IPR029062">
    <property type="entry name" value="Class_I_gatase-like"/>
</dbReference>
<proteinExistence type="inferred from homology"/>
<feature type="domain" description="CTP synthase N-terminal" evidence="16">
    <location>
        <begin position="4"/>
        <end position="267"/>
    </location>
</feature>
<dbReference type="FunFam" id="3.40.50.300:FF:000009">
    <property type="entry name" value="CTP synthase"/>
    <property type="match status" value="1"/>
</dbReference>
<dbReference type="EMBL" id="LCFA01000005">
    <property type="protein sequence ID" value="KKS82768.1"/>
    <property type="molecule type" value="Genomic_DNA"/>
</dbReference>
<keyword evidence="8" id="KW-0460">Magnesium</keyword>
<evidence type="ECO:0000313" key="17">
    <source>
        <dbReference type="EMBL" id="KKS82768.1"/>
    </source>
</evidence>
<evidence type="ECO:0000256" key="9">
    <source>
        <dbReference type="ARBA" id="ARBA00022962"/>
    </source>
</evidence>
<dbReference type="Pfam" id="PF06418">
    <property type="entry name" value="CTP_synth_N"/>
    <property type="match status" value="1"/>
</dbReference>
<evidence type="ECO:0000256" key="14">
    <source>
        <dbReference type="ARBA" id="ARBA00083191"/>
    </source>
</evidence>
<evidence type="ECO:0000256" key="2">
    <source>
        <dbReference type="ARBA" id="ARBA00007533"/>
    </source>
</evidence>
<organism evidence="17 18">
    <name type="scientific">Candidatus Wolfebacteria bacterium GW2011_GWC1_43_10</name>
    <dbReference type="NCBI Taxonomy" id="1619011"/>
    <lineage>
        <taxon>Bacteria</taxon>
        <taxon>Candidatus Wolfeibacteriota</taxon>
    </lineage>
</organism>
<comment type="similarity">
    <text evidence="2">Belongs to the CTP synthase family.</text>
</comment>
<evidence type="ECO:0000256" key="6">
    <source>
        <dbReference type="ARBA" id="ARBA00022741"/>
    </source>
</evidence>
<evidence type="ECO:0000256" key="10">
    <source>
        <dbReference type="ARBA" id="ARBA00022975"/>
    </source>
</evidence>
<keyword evidence="4 17" id="KW-0436">Ligase</keyword>
<evidence type="ECO:0000256" key="11">
    <source>
        <dbReference type="ARBA" id="ARBA00047781"/>
    </source>
</evidence>
<dbReference type="GO" id="GO:0003883">
    <property type="term" value="F:CTP synthase activity"/>
    <property type="evidence" value="ECO:0007669"/>
    <property type="project" value="UniProtKB-EC"/>
</dbReference>
<gene>
    <name evidence="17" type="ORF">UV58_C0005G0022</name>
</gene>
<comment type="pathway">
    <text evidence="1">Pyrimidine metabolism; CTP biosynthesis via de novo pathway; CTP from UDP: step 2/2.</text>
</comment>
<dbReference type="Proteomes" id="UP000034810">
    <property type="component" value="Unassembled WGS sequence"/>
</dbReference>
<keyword evidence="10" id="KW-0665">Pyrimidine biosynthesis</keyword>
<evidence type="ECO:0000256" key="3">
    <source>
        <dbReference type="ARBA" id="ARBA00012291"/>
    </source>
</evidence>
<evidence type="ECO:0000313" key="18">
    <source>
        <dbReference type="Proteomes" id="UP000034810"/>
    </source>
</evidence>
<dbReference type="PANTHER" id="PTHR11550">
    <property type="entry name" value="CTP SYNTHASE"/>
    <property type="match status" value="1"/>
</dbReference>
<dbReference type="GO" id="GO:0046872">
    <property type="term" value="F:metal ion binding"/>
    <property type="evidence" value="ECO:0007669"/>
    <property type="project" value="UniProtKB-KW"/>
</dbReference>
<dbReference type="PROSITE" id="PS51273">
    <property type="entry name" value="GATASE_TYPE_1"/>
    <property type="match status" value="1"/>
</dbReference>
<evidence type="ECO:0000256" key="12">
    <source>
        <dbReference type="ARBA" id="ARBA00075170"/>
    </source>
</evidence>
<dbReference type="SUPFAM" id="SSF52317">
    <property type="entry name" value="Class I glutamine amidotransferase-like"/>
    <property type="match status" value="1"/>
</dbReference>
<dbReference type="SUPFAM" id="SSF52540">
    <property type="entry name" value="P-loop containing nucleoside triphosphate hydrolases"/>
    <property type="match status" value="1"/>
</dbReference>
<evidence type="ECO:0000256" key="13">
    <source>
        <dbReference type="ARBA" id="ARBA00079941"/>
    </source>
</evidence>
<sequence>MVRKYIFVVGGVMSGVGKGIAASSIGRLLQDSGFEVTAFKIDPYINVDAGTMNPTEHGEVFILEDGTECDQDMGNYERFLERNFSKNNYMTTGSVYLSVINKERNLGYQGKCVEVVPHIPLAVIEKINFSLSSSKSEIGVIEIGGTVGEYQNILFLEAVRILKLKYPKDVLLCLVSYLPLLNKDNELKTKPTQYAVKTLNSAGLQPDIVLGRAAFPLDSKRREKIAFNCNLRKEDVFSAPDVETIYQVPLNFKKEGLDRLILEKLSLRKKADSFRKWKELVKKIAAVKKEVSIGIVGKYFASGSFVLTDSYISVIEAVKHAAFSLGFRPTISWLDASDFEETQRDPAQIKKNLETLKKYHGIIIPGGFGSRSVEGKIRVIQFVRENKIPFIGICYGMQLAVVEFTRNVLKLKRANTTEIDPATPFPVIDILPEQKINLEKKDFGGTMRLGIYPAVIKENSLAFRAYRKSHRFHLGPEEEKQARADSKKLVIKERHRHRYEVNPDYLKTLEKAGLSLSGLSPSGRLAEIVELPPNTHPFFVGTQFHPELTSRPLDPNPLFKEFIRTSSRRTSKNNKP</sequence>
<comment type="catalytic activity">
    <reaction evidence="11">
        <text>UTP + L-glutamine + ATP + H2O = CTP + L-glutamate + ADP + phosphate + 2 H(+)</text>
        <dbReference type="Rhea" id="RHEA:26426"/>
        <dbReference type="ChEBI" id="CHEBI:15377"/>
        <dbReference type="ChEBI" id="CHEBI:15378"/>
        <dbReference type="ChEBI" id="CHEBI:29985"/>
        <dbReference type="ChEBI" id="CHEBI:30616"/>
        <dbReference type="ChEBI" id="CHEBI:37563"/>
        <dbReference type="ChEBI" id="CHEBI:43474"/>
        <dbReference type="ChEBI" id="CHEBI:46398"/>
        <dbReference type="ChEBI" id="CHEBI:58359"/>
        <dbReference type="ChEBI" id="CHEBI:456216"/>
        <dbReference type="EC" id="6.3.4.2"/>
    </reaction>
</comment>
<dbReference type="NCBIfam" id="NF003792">
    <property type="entry name" value="PRK05380.1"/>
    <property type="match status" value="1"/>
</dbReference>
<dbReference type="InterPro" id="IPR027417">
    <property type="entry name" value="P-loop_NTPase"/>
</dbReference>
<dbReference type="Gene3D" id="3.40.50.300">
    <property type="entry name" value="P-loop containing nucleotide triphosphate hydrolases"/>
    <property type="match status" value="1"/>
</dbReference>
<evidence type="ECO:0000256" key="4">
    <source>
        <dbReference type="ARBA" id="ARBA00022598"/>
    </source>
</evidence>
<evidence type="ECO:0000256" key="7">
    <source>
        <dbReference type="ARBA" id="ARBA00022840"/>
    </source>
</evidence>
<reference evidence="17 18" key="1">
    <citation type="journal article" date="2015" name="Nature">
        <title>rRNA introns, odd ribosomes, and small enigmatic genomes across a large radiation of phyla.</title>
        <authorList>
            <person name="Brown C.T."/>
            <person name="Hug L.A."/>
            <person name="Thomas B.C."/>
            <person name="Sharon I."/>
            <person name="Castelle C.J."/>
            <person name="Singh A."/>
            <person name="Wilkins M.J."/>
            <person name="Williams K.H."/>
            <person name="Banfield J.F."/>
        </authorList>
    </citation>
    <scope>NUCLEOTIDE SEQUENCE [LARGE SCALE GENOMIC DNA]</scope>
</reference>
<dbReference type="InterPro" id="IPR017456">
    <property type="entry name" value="CTP_synthase_N"/>
</dbReference>
<dbReference type="InterPro" id="IPR017926">
    <property type="entry name" value="GATASE"/>
</dbReference>
<dbReference type="PANTHER" id="PTHR11550:SF0">
    <property type="entry name" value="CTP SYNTHASE-RELATED"/>
    <property type="match status" value="1"/>
</dbReference>
<dbReference type="AlphaFoldDB" id="A0A0G1F7E3"/>
<dbReference type="GO" id="GO:0019856">
    <property type="term" value="P:pyrimidine nucleobase biosynthetic process"/>
    <property type="evidence" value="ECO:0007669"/>
    <property type="project" value="TreeGrafter"/>
</dbReference>
<protein>
    <recommendedName>
        <fullName evidence="3">CTP synthase (glutamine hydrolyzing)</fullName>
        <ecNumber evidence="3">6.3.4.2</ecNumber>
    </recommendedName>
    <alternativeName>
        <fullName evidence="13">Cytidine 5'-triphosphate synthase</fullName>
    </alternativeName>
    <alternativeName>
        <fullName evidence="14">Cytidine triphosphate synthetase</fullName>
    </alternativeName>
    <alternativeName>
        <fullName evidence="12">UTP--ammonia ligase</fullName>
    </alternativeName>
</protein>
<dbReference type="GO" id="GO:0005524">
    <property type="term" value="F:ATP binding"/>
    <property type="evidence" value="ECO:0007669"/>
    <property type="project" value="UniProtKB-KW"/>
</dbReference>
<comment type="caution">
    <text evidence="17">The sequence shown here is derived from an EMBL/GenBank/DDBJ whole genome shotgun (WGS) entry which is preliminary data.</text>
</comment>
<accession>A0A0G1F7E3</accession>
<evidence type="ECO:0000256" key="5">
    <source>
        <dbReference type="ARBA" id="ARBA00022723"/>
    </source>
</evidence>
<evidence type="ECO:0000256" key="8">
    <source>
        <dbReference type="ARBA" id="ARBA00022842"/>
    </source>
</evidence>
<dbReference type="Gene3D" id="3.40.50.880">
    <property type="match status" value="1"/>
</dbReference>
<keyword evidence="6" id="KW-0547">Nucleotide-binding</keyword>
<dbReference type="CDD" id="cd01746">
    <property type="entry name" value="GATase1_CTP_Synthase"/>
    <property type="match status" value="1"/>
</dbReference>
<evidence type="ECO:0000259" key="16">
    <source>
        <dbReference type="Pfam" id="PF06418"/>
    </source>
</evidence>
<dbReference type="PATRIC" id="fig|1619011.3.peg.246"/>
<keyword evidence="5" id="KW-0479">Metal-binding</keyword>
<keyword evidence="9" id="KW-0315">Glutamine amidotransferase</keyword>
<evidence type="ECO:0000259" key="15">
    <source>
        <dbReference type="Pfam" id="PF00117"/>
    </source>
</evidence>
<feature type="domain" description="Glutamine amidotransferase" evidence="15">
    <location>
        <begin position="306"/>
        <end position="564"/>
    </location>
</feature>
<dbReference type="GO" id="GO:0042802">
    <property type="term" value="F:identical protein binding"/>
    <property type="evidence" value="ECO:0007669"/>
    <property type="project" value="TreeGrafter"/>
</dbReference>
<dbReference type="Pfam" id="PF00117">
    <property type="entry name" value="GATase"/>
    <property type="match status" value="1"/>
</dbReference>
<keyword evidence="7" id="KW-0067">ATP-binding</keyword>
<name>A0A0G1F7E3_9BACT</name>
<dbReference type="NCBIfam" id="TIGR00337">
    <property type="entry name" value="PyrG"/>
    <property type="match status" value="1"/>
</dbReference>
<dbReference type="InterPro" id="IPR033828">
    <property type="entry name" value="GATase1_CTP_Synthase"/>
</dbReference>
<dbReference type="UniPathway" id="UPA00159">
    <property type="reaction ID" value="UER00277"/>
</dbReference>
<dbReference type="EC" id="6.3.4.2" evidence="3"/>
<evidence type="ECO:0000256" key="1">
    <source>
        <dbReference type="ARBA" id="ARBA00005171"/>
    </source>
</evidence>
<dbReference type="InterPro" id="IPR004468">
    <property type="entry name" value="CTP_synthase"/>
</dbReference>